<proteinExistence type="inferred from homology"/>
<dbReference type="Proteomes" id="UP001165085">
    <property type="component" value="Unassembled WGS sequence"/>
</dbReference>
<name>A0A9W7EJK4_9STRA</name>
<gene>
    <name evidence="7" type="ORF">TrST_g6379</name>
</gene>
<comment type="caution">
    <text evidence="7">The sequence shown here is derived from an EMBL/GenBank/DDBJ whole genome shotgun (WGS) entry which is preliminary data.</text>
</comment>
<feature type="domain" description="FAD-binding PCMH-type" evidence="6">
    <location>
        <begin position="84"/>
        <end position="266"/>
    </location>
</feature>
<evidence type="ECO:0000259" key="6">
    <source>
        <dbReference type="PROSITE" id="PS51387"/>
    </source>
</evidence>
<dbReference type="GO" id="GO:0071949">
    <property type="term" value="F:FAD binding"/>
    <property type="evidence" value="ECO:0007669"/>
    <property type="project" value="InterPro"/>
</dbReference>
<dbReference type="InterPro" id="IPR016166">
    <property type="entry name" value="FAD-bd_PCMH"/>
</dbReference>
<dbReference type="GO" id="GO:0005739">
    <property type="term" value="C:mitochondrion"/>
    <property type="evidence" value="ECO:0007669"/>
    <property type="project" value="TreeGrafter"/>
</dbReference>
<evidence type="ECO:0000256" key="1">
    <source>
        <dbReference type="ARBA" id="ARBA00001974"/>
    </source>
</evidence>
<dbReference type="Gene3D" id="3.30.70.2190">
    <property type="match status" value="1"/>
</dbReference>
<keyword evidence="8" id="KW-1185">Reference proteome</keyword>
<organism evidence="7 8">
    <name type="scientific">Triparma strigata</name>
    <dbReference type="NCBI Taxonomy" id="1606541"/>
    <lineage>
        <taxon>Eukaryota</taxon>
        <taxon>Sar</taxon>
        <taxon>Stramenopiles</taxon>
        <taxon>Ochrophyta</taxon>
        <taxon>Bolidophyceae</taxon>
        <taxon>Parmales</taxon>
        <taxon>Triparmaceae</taxon>
        <taxon>Triparma</taxon>
    </lineage>
</organism>
<evidence type="ECO:0000256" key="2">
    <source>
        <dbReference type="ARBA" id="ARBA00008000"/>
    </source>
</evidence>
<dbReference type="AlphaFoldDB" id="A0A9W7EJK4"/>
<dbReference type="Gene3D" id="3.30.70.2740">
    <property type="match status" value="1"/>
</dbReference>
<dbReference type="Pfam" id="PF01565">
    <property type="entry name" value="FAD_binding_4"/>
    <property type="match status" value="1"/>
</dbReference>
<dbReference type="PANTHER" id="PTHR43716:SF1">
    <property type="entry name" value="D-2-HYDROXYGLUTARATE DEHYDROGENASE, MITOCHONDRIAL"/>
    <property type="match status" value="1"/>
</dbReference>
<dbReference type="InterPro" id="IPR006094">
    <property type="entry name" value="Oxid_FAD_bind_N"/>
</dbReference>
<dbReference type="InterPro" id="IPR036318">
    <property type="entry name" value="FAD-bd_PCMH-like_sf"/>
</dbReference>
<dbReference type="Gene3D" id="1.10.45.10">
    <property type="entry name" value="Vanillyl-alcohol Oxidase, Chain A, domain 4"/>
    <property type="match status" value="1"/>
</dbReference>
<comment type="cofactor">
    <cofactor evidence="1">
        <name>FAD</name>
        <dbReference type="ChEBI" id="CHEBI:57692"/>
    </cofactor>
</comment>
<dbReference type="Pfam" id="PF02913">
    <property type="entry name" value="FAD-oxidase_C"/>
    <property type="match status" value="1"/>
</dbReference>
<dbReference type="FunFam" id="1.10.45.10:FF:000001">
    <property type="entry name" value="D-lactate dehydrogenase mitochondrial"/>
    <property type="match status" value="1"/>
</dbReference>
<dbReference type="Gene3D" id="3.30.465.10">
    <property type="match status" value="1"/>
</dbReference>
<comment type="similarity">
    <text evidence="2">Belongs to the FAD-binding oxidoreductase/transferase type 4 family.</text>
</comment>
<dbReference type="PROSITE" id="PS51387">
    <property type="entry name" value="FAD_PCMH"/>
    <property type="match status" value="1"/>
</dbReference>
<evidence type="ECO:0000313" key="8">
    <source>
        <dbReference type="Proteomes" id="UP001165085"/>
    </source>
</evidence>
<dbReference type="EMBL" id="BRXY01000243">
    <property type="protein sequence ID" value="GMH80285.1"/>
    <property type="molecule type" value="Genomic_DNA"/>
</dbReference>
<dbReference type="SUPFAM" id="SSF56176">
    <property type="entry name" value="FAD-binding/transporter-associated domain-like"/>
    <property type="match status" value="1"/>
</dbReference>
<dbReference type="PANTHER" id="PTHR43716">
    <property type="entry name" value="D-2-HYDROXYGLUTARATE DEHYDROGENASE, MITOCHONDRIAL"/>
    <property type="match status" value="1"/>
</dbReference>
<dbReference type="InterPro" id="IPR016164">
    <property type="entry name" value="FAD-linked_Oxase-like_C"/>
</dbReference>
<evidence type="ECO:0000256" key="3">
    <source>
        <dbReference type="ARBA" id="ARBA00022630"/>
    </source>
</evidence>
<dbReference type="OrthoDB" id="5332616at2759"/>
<evidence type="ECO:0000313" key="7">
    <source>
        <dbReference type="EMBL" id="GMH80285.1"/>
    </source>
</evidence>
<reference evidence="8" key="1">
    <citation type="journal article" date="2023" name="Commun. Biol.">
        <title>Genome analysis of Parmales, the sister group of diatoms, reveals the evolutionary specialization of diatoms from phago-mixotrophs to photoautotrophs.</title>
        <authorList>
            <person name="Ban H."/>
            <person name="Sato S."/>
            <person name="Yoshikawa S."/>
            <person name="Yamada K."/>
            <person name="Nakamura Y."/>
            <person name="Ichinomiya M."/>
            <person name="Sato N."/>
            <person name="Blanc-Mathieu R."/>
            <person name="Endo H."/>
            <person name="Kuwata A."/>
            <person name="Ogata H."/>
        </authorList>
    </citation>
    <scope>NUCLEOTIDE SEQUENCE [LARGE SCALE GENOMIC DNA]</scope>
    <source>
        <strain evidence="8">NIES 3701</strain>
    </source>
</reference>
<keyword evidence="4" id="KW-0274">FAD</keyword>
<accession>A0A9W7EJK4</accession>
<keyword evidence="3" id="KW-0285">Flavoprotein</keyword>
<dbReference type="GO" id="GO:0016491">
    <property type="term" value="F:oxidoreductase activity"/>
    <property type="evidence" value="ECO:0007669"/>
    <property type="project" value="UniProtKB-KW"/>
</dbReference>
<evidence type="ECO:0000256" key="4">
    <source>
        <dbReference type="ARBA" id="ARBA00022827"/>
    </source>
</evidence>
<dbReference type="SUPFAM" id="SSF55103">
    <property type="entry name" value="FAD-linked oxidases, C-terminal domain"/>
    <property type="match status" value="1"/>
</dbReference>
<sequence length="514" mass="56290">MLCSITPLRRLHSAAPFATLTSTLTLNNKLIQHHVPKLQALAATHSDPSSVLFSSASSTSSTSSTDTEEHITQKYSRCWMDKYGHTHPTSVILRPSSTPLLTQFLLYANNQKLPIIPQSGNTSLVGSASPRSSSELVLSLDRFPSKITLDEEEGVMILDAGAILQDAIDLATKRNFVFPVDLGAKGSCMIGGNVATNAGGIYFNRYGSMKSNVLGLEAVLPSGEVLDMMRCMLPKNSTGFDLKSLFIGSEGTLGVITKVAIKVHRKPLSNDLCVFSCPNFESVRTLEDRIQTQLGSITSAVEIMDRGVLELTKSKLNTQVPWELSAPYYVLVETMGFDPQTDRLTLESFFEKSFEDKLVIDGVLAQDQTQQSEIWAVRESCGPAVNAAEQSWKYDLSLELKHWAPFVKTVQSSIGDQGRVVLWGHLGDRNIHLNVVSDLRDVDLAEIIEPDIFDNAIKVKGSISAEHGVGLAKAKHMPKVVGENVLNIMRDIKRCFDPNGIMNPGKMLGNEIDN</sequence>
<keyword evidence="5" id="KW-0560">Oxidoreductase</keyword>
<dbReference type="InterPro" id="IPR016171">
    <property type="entry name" value="Vanillyl_alc_oxidase_C-sub2"/>
</dbReference>
<dbReference type="InterPro" id="IPR051264">
    <property type="entry name" value="FAD-oxidored/transferase_4"/>
</dbReference>
<dbReference type="InterPro" id="IPR004113">
    <property type="entry name" value="FAD-bd_oxidored_4_C"/>
</dbReference>
<dbReference type="FunFam" id="3.30.70.2190:FF:000001">
    <property type="entry name" value="D-2-hydroxyglutarate dehydrogenase mitochondrial"/>
    <property type="match status" value="1"/>
</dbReference>
<protein>
    <recommendedName>
        <fullName evidence="6">FAD-binding PCMH-type domain-containing protein</fullName>
    </recommendedName>
</protein>
<evidence type="ECO:0000256" key="5">
    <source>
        <dbReference type="ARBA" id="ARBA00023002"/>
    </source>
</evidence>
<dbReference type="InterPro" id="IPR016169">
    <property type="entry name" value="FAD-bd_PCMH_sub2"/>
</dbReference>